<evidence type="ECO:0000313" key="5">
    <source>
        <dbReference type="Proteomes" id="UP001211907"/>
    </source>
</evidence>
<reference evidence="4" key="1">
    <citation type="submission" date="2020-05" db="EMBL/GenBank/DDBJ databases">
        <title>Phylogenomic resolution of chytrid fungi.</title>
        <authorList>
            <person name="Stajich J.E."/>
            <person name="Amses K."/>
            <person name="Simmons R."/>
            <person name="Seto K."/>
            <person name="Myers J."/>
            <person name="Bonds A."/>
            <person name="Quandt C.A."/>
            <person name="Barry K."/>
            <person name="Liu P."/>
            <person name="Grigoriev I."/>
            <person name="Longcore J.E."/>
            <person name="James T.Y."/>
        </authorList>
    </citation>
    <scope>NUCLEOTIDE SEQUENCE</scope>
    <source>
        <strain evidence="4">JEL0513</strain>
    </source>
</reference>
<evidence type="ECO:0000313" key="4">
    <source>
        <dbReference type="EMBL" id="KAJ3112365.1"/>
    </source>
</evidence>
<dbReference type="Proteomes" id="UP001211907">
    <property type="component" value="Unassembled WGS sequence"/>
</dbReference>
<keyword evidence="5" id="KW-1185">Reference proteome</keyword>
<feature type="region of interest" description="Disordered" evidence="2">
    <location>
        <begin position="145"/>
        <end position="167"/>
    </location>
</feature>
<evidence type="ECO:0000256" key="2">
    <source>
        <dbReference type="SAM" id="MobiDB-lite"/>
    </source>
</evidence>
<dbReference type="SUPFAM" id="SSF47923">
    <property type="entry name" value="Ypt/Rab-GAP domain of gyp1p"/>
    <property type="match status" value="1"/>
</dbReference>
<dbReference type="InterPro" id="IPR000195">
    <property type="entry name" value="Rab-GAP-TBC_dom"/>
</dbReference>
<proteinExistence type="predicted"/>
<feature type="region of interest" description="Disordered" evidence="2">
    <location>
        <begin position="1"/>
        <end position="25"/>
    </location>
</feature>
<dbReference type="EMBL" id="JADGJH010001550">
    <property type="protein sequence ID" value="KAJ3112365.1"/>
    <property type="molecule type" value="Genomic_DNA"/>
</dbReference>
<sequence>MTTTIPPRSDRSEQAQPVPETSEVKTFAEQTVARPLAMTPASISVEPKTNAKARLIFAKSHANRGVFPICKSNVSKRIRILNAKATTNLIGFLCLVVFDDSHTHTHANTNPNPNPNKAFMWIPKQEIDALELQTFRRIAKYSKSLFGPNPPPSPNSNPPSPVNAADKVPSRPISPFDFFLAPSSHAQPSQASSASTMLPKINTAAPSDYISIPPDAVIFSIVGIRDVVLEIGLTLTVSGDEAALVKLVFKNRVTVIDEYANFPDDSEDLNALWFERDEDGKENIAVETVVSELHIWLVKACQKGLKPVFDELEESSNQSSMIFRIMDIKDLERTDDGKVATPVAQNREEWPKIVLPISESSAIYRIGAFGLGIASKIAGPDITNRVENLSKNAAWDVMNGLSQVSKFATETGRHVVEHPLARPMLPLIPSQITAMLMSSEEAEKLLSEYDSAHMYLANFADSIQERVRNRIARRKDGKAPSAIDYEKEFEKISVGFTAKRNGAQVTGEQWVLLFDENGRLVLPEDEVRRVIFNGGVSPECRKDIWKYLLKVYAWDSTESERIRQMKILIAQYESMKRQWQTILADARKNVTGSPMSPSRKSPVKATFDESAAVGDEKVEGDVVSKFQERKNRVEKDVIRTDRSTLFYKGIPEDNDAVNKISESSAATFSPNLESLKNVLITYTVYDFDLGYVQGMNDLLSPILAVTNNEIEAFWTFKGWMDLKKSNFFRDQSGMRNELSLLELLIKFMDPPLYAHLGLVFNLSV</sequence>
<dbReference type="GO" id="GO:0005096">
    <property type="term" value="F:GTPase activator activity"/>
    <property type="evidence" value="ECO:0007669"/>
    <property type="project" value="UniProtKB-KW"/>
</dbReference>
<protein>
    <submittedName>
        <fullName evidence="4">GTPase activating protein</fullName>
    </submittedName>
</protein>
<dbReference type="InterPro" id="IPR035969">
    <property type="entry name" value="Rab-GAP_TBC_sf"/>
</dbReference>
<accession>A0AAD5T1H3</accession>
<dbReference type="PANTHER" id="PTHR22957">
    <property type="entry name" value="TBC1 DOMAIN FAMILY MEMBER GTPASE-ACTIVATING PROTEIN"/>
    <property type="match status" value="1"/>
</dbReference>
<feature type="compositionally biased region" description="Pro residues" evidence="2">
    <location>
        <begin position="148"/>
        <end position="161"/>
    </location>
</feature>
<dbReference type="Gene3D" id="1.10.8.270">
    <property type="entry name" value="putative rabgap domain of human tbc1 domain family member 14 like domains"/>
    <property type="match status" value="1"/>
</dbReference>
<name>A0AAD5T1H3_9FUNG</name>
<gene>
    <name evidence="4" type="primary">GYP7_1</name>
    <name evidence="4" type="ORF">HK100_002366</name>
</gene>
<comment type="caution">
    <text evidence="4">The sequence shown here is derived from an EMBL/GenBank/DDBJ whole genome shotgun (WGS) entry which is preliminary data.</text>
</comment>
<dbReference type="SMART" id="SM00164">
    <property type="entry name" value="TBC"/>
    <property type="match status" value="1"/>
</dbReference>
<keyword evidence="1" id="KW-0343">GTPase activation</keyword>
<dbReference type="Pfam" id="PF00566">
    <property type="entry name" value="RabGAP-TBC"/>
    <property type="match status" value="1"/>
</dbReference>
<feature type="domain" description="Rab-GAP TBC" evidence="3">
    <location>
        <begin position="535"/>
        <end position="764"/>
    </location>
</feature>
<organism evidence="4 5">
    <name type="scientific">Physocladia obscura</name>
    <dbReference type="NCBI Taxonomy" id="109957"/>
    <lineage>
        <taxon>Eukaryota</taxon>
        <taxon>Fungi</taxon>
        <taxon>Fungi incertae sedis</taxon>
        <taxon>Chytridiomycota</taxon>
        <taxon>Chytridiomycota incertae sedis</taxon>
        <taxon>Chytridiomycetes</taxon>
        <taxon>Chytridiales</taxon>
        <taxon>Chytriomycetaceae</taxon>
        <taxon>Physocladia</taxon>
    </lineage>
</organism>
<dbReference type="AlphaFoldDB" id="A0AAD5T1H3"/>
<evidence type="ECO:0000256" key="1">
    <source>
        <dbReference type="ARBA" id="ARBA00022468"/>
    </source>
</evidence>
<evidence type="ECO:0000259" key="3">
    <source>
        <dbReference type="PROSITE" id="PS50086"/>
    </source>
</evidence>
<dbReference type="PANTHER" id="PTHR22957:SF502">
    <property type="entry name" value="SMALL G PROTEIN SIGNALING MODULATOR 2-RELATED"/>
    <property type="match status" value="1"/>
</dbReference>
<dbReference type="PROSITE" id="PS50086">
    <property type="entry name" value="TBC_RABGAP"/>
    <property type="match status" value="1"/>
</dbReference>